<evidence type="ECO:0000313" key="3">
    <source>
        <dbReference type="Proteomes" id="UP001620645"/>
    </source>
</evidence>
<organism evidence="2 3">
    <name type="scientific">Heterodera schachtii</name>
    <name type="common">Sugarbeet cyst nematode worm</name>
    <name type="synonym">Tylenchus schachtii</name>
    <dbReference type="NCBI Taxonomy" id="97005"/>
    <lineage>
        <taxon>Eukaryota</taxon>
        <taxon>Metazoa</taxon>
        <taxon>Ecdysozoa</taxon>
        <taxon>Nematoda</taxon>
        <taxon>Chromadorea</taxon>
        <taxon>Rhabditida</taxon>
        <taxon>Tylenchina</taxon>
        <taxon>Tylenchomorpha</taxon>
        <taxon>Tylenchoidea</taxon>
        <taxon>Heteroderidae</taxon>
        <taxon>Heteroderinae</taxon>
        <taxon>Heterodera</taxon>
    </lineage>
</organism>
<sequence>MSGSYFVLAEFILAIIFHSVAIVQIFLILRSNVRKNISLFFMALFVNWFCAVLLLLPYEIHAIIVWRPTEGTLYNGATLFSIALPAHLLLSAIPMSVFFMTIDRICIICFEHNYGSQIKRVLKRFFLSASSVGILFNFIGMLSAMPVPTKTECEIFGCILGTSVQLYLGWRAFCAILNTISGISFFVILYRSNRKMAHTTKMLNTAGQLQIRRANRANNLLTSVAIINELFISFLPHFLPFICERIFGAGSSLGTGPLSELMNSFEVLLFSSIYSYKFSARNNTSMHGTGGTFNNNAVQQDQQQSYRMETNYSRQNVGRTRSDRVVPMAPGQPQPAQILIRQVTPVENVNGRPKTSMARF</sequence>
<keyword evidence="3" id="KW-1185">Reference proteome</keyword>
<keyword evidence="1" id="KW-0472">Membrane</keyword>
<reference evidence="2 3" key="1">
    <citation type="submission" date="2024-10" db="EMBL/GenBank/DDBJ databases">
        <authorList>
            <person name="Kim D."/>
        </authorList>
    </citation>
    <scope>NUCLEOTIDE SEQUENCE [LARGE SCALE GENOMIC DNA]</scope>
    <source>
        <strain evidence="2">Taebaek</strain>
    </source>
</reference>
<name>A0ABD2KII1_HETSC</name>
<dbReference type="EMBL" id="JBICCN010000019">
    <property type="protein sequence ID" value="KAL3102740.1"/>
    <property type="molecule type" value="Genomic_DNA"/>
</dbReference>
<evidence type="ECO:0000256" key="1">
    <source>
        <dbReference type="SAM" id="Phobius"/>
    </source>
</evidence>
<comment type="caution">
    <text evidence="2">The sequence shown here is derived from an EMBL/GenBank/DDBJ whole genome shotgun (WGS) entry which is preliminary data.</text>
</comment>
<feature type="transmembrane region" description="Helical" evidence="1">
    <location>
        <begin position="78"/>
        <end position="100"/>
    </location>
</feature>
<dbReference type="Proteomes" id="UP001620645">
    <property type="component" value="Unassembled WGS sequence"/>
</dbReference>
<keyword evidence="1" id="KW-1133">Transmembrane helix</keyword>
<evidence type="ECO:0000313" key="2">
    <source>
        <dbReference type="EMBL" id="KAL3102740.1"/>
    </source>
</evidence>
<protein>
    <submittedName>
        <fullName evidence="2">Uncharacterized protein</fullName>
    </submittedName>
</protein>
<feature type="transmembrane region" description="Helical" evidence="1">
    <location>
        <begin position="170"/>
        <end position="190"/>
    </location>
</feature>
<feature type="transmembrane region" description="Helical" evidence="1">
    <location>
        <begin position="39"/>
        <end position="58"/>
    </location>
</feature>
<feature type="transmembrane region" description="Helical" evidence="1">
    <location>
        <begin position="6"/>
        <end position="27"/>
    </location>
</feature>
<accession>A0ABD2KII1</accession>
<keyword evidence="1" id="KW-0812">Transmembrane</keyword>
<gene>
    <name evidence="2" type="ORF">niasHS_001302</name>
</gene>
<feature type="transmembrane region" description="Helical" evidence="1">
    <location>
        <begin position="121"/>
        <end position="142"/>
    </location>
</feature>
<dbReference type="AlphaFoldDB" id="A0ABD2KII1"/>
<feature type="transmembrane region" description="Helical" evidence="1">
    <location>
        <begin position="220"/>
        <end position="239"/>
    </location>
</feature>
<proteinExistence type="predicted"/>